<dbReference type="InterPro" id="IPR007886">
    <property type="entry name" value="AlaDH/PNT_N"/>
</dbReference>
<name>A0A1T5BUW4_9FIRM</name>
<dbReference type="OrthoDB" id="1881226at2"/>
<proteinExistence type="predicted"/>
<protein>
    <submittedName>
        <fullName evidence="2">Alanine dehydrogenase</fullName>
    </submittedName>
</protein>
<dbReference type="EMBL" id="FUYN01000003">
    <property type="protein sequence ID" value="SKB50937.1"/>
    <property type="molecule type" value="Genomic_DNA"/>
</dbReference>
<sequence length="376" mass="43201">MKTLGFPRMHKEKGEIRAFLPDFFEKLEVNGAKIYIEEGYGSKMGYKKEDYLSVNKNIEFVSKEESYKQDIIIVLRSPEFDELELIPDGKILVSMLHYPTRAKRIKVLKRKNIKAVSLDSIRGDFLQRLVFNAKGTSLHGMEIAFSELEKIKPDFYSNTRGPLEVSIIGMGMVGLQAGKAASKFALPEIAKKIKEAKAKGVLINMLPRNITSDREEMIKILKRTDILVDASTRDNPYEYIVDNELLGNLKEEAIILDLTADPYLVDEEGIQVKAIEGIPTGTLDKYVIYKDDKEYYDIPDTVNTSNRRTVVSCDAWPGVKPRECMELYAVQMLPLITKLLEKEFDEMSLESPYYFERAIYRATLDYFFKYDKIKTE</sequence>
<organism evidence="2 3">
    <name type="scientific">Acetoanaerobium noterae</name>
    <dbReference type="NCBI Taxonomy" id="745369"/>
    <lineage>
        <taxon>Bacteria</taxon>
        <taxon>Bacillati</taxon>
        <taxon>Bacillota</taxon>
        <taxon>Clostridia</taxon>
        <taxon>Peptostreptococcales</taxon>
        <taxon>Filifactoraceae</taxon>
        <taxon>Acetoanaerobium</taxon>
    </lineage>
</organism>
<dbReference type="SUPFAM" id="SSF51735">
    <property type="entry name" value="NAD(P)-binding Rossmann-fold domains"/>
    <property type="match status" value="1"/>
</dbReference>
<dbReference type="PANTHER" id="PTHR42795:SF1">
    <property type="entry name" value="ALANINE DEHYDROGENASE"/>
    <property type="match status" value="1"/>
</dbReference>
<dbReference type="SUPFAM" id="SSF52283">
    <property type="entry name" value="Formate/glycerate dehydrogenase catalytic domain-like"/>
    <property type="match status" value="1"/>
</dbReference>
<dbReference type="AlphaFoldDB" id="A0A1T5BUW4"/>
<dbReference type="PANTHER" id="PTHR42795">
    <property type="entry name" value="ALANINE DEHYDROGENASE"/>
    <property type="match status" value="1"/>
</dbReference>
<dbReference type="CDD" id="cd01620">
    <property type="entry name" value="Ala_dh_like"/>
    <property type="match status" value="1"/>
</dbReference>
<dbReference type="Pfam" id="PF05222">
    <property type="entry name" value="AlaDh_PNT_N"/>
    <property type="match status" value="1"/>
</dbReference>
<dbReference type="RefSeq" id="WP_079589698.1">
    <property type="nucleotide sequence ID" value="NZ_FUYN01000003.1"/>
</dbReference>
<dbReference type="Gene3D" id="3.40.50.720">
    <property type="entry name" value="NAD(P)-binding Rossmann-like Domain"/>
    <property type="match status" value="2"/>
</dbReference>
<feature type="domain" description="Alanine dehydrogenase/pyridine nucleotide transhydrogenase N-terminal" evidence="1">
    <location>
        <begin position="5"/>
        <end position="122"/>
    </location>
</feature>
<accession>A0A1T5BUW4</accession>
<dbReference type="GO" id="GO:0006524">
    <property type="term" value="P:alanine catabolic process"/>
    <property type="evidence" value="ECO:0007669"/>
    <property type="project" value="TreeGrafter"/>
</dbReference>
<evidence type="ECO:0000313" key="2">
    <source>
        <dbReference type="EMBL" id="SKB50937.1"/>
    </source>
</evidence>
<dbReference type="InterPro" id="IPR036291">
    <property type="entry name" value="NAD(P)-bd_dom_sf"/>
</dbReference>
<reference evidence="3" key="1">
    <citation type="submission" date="2017-02" db="EMBL/GenBank/DDBJ databases">
        <authorList>
            <person name="Varghese N."/>
            <person name="Submissions S."/>
        </authorList>
    </citation>
    <scope>NUCLEOTIDE SEQUENCE [LARGE SCALE GENOMIC DNA]</scope>
    <source>
        <strain evidence="3">ATCC 35199</strain>
    </source>
</reference>
<dbReference type="GO" id="GO:0005886">
    <property type="term" value="C:plasma membrane"/>
    <property type="evidence" value="ECO:0007669"/>
    <property type="project" value="TreeGrafter"/>
</dbReference>
<evidence type="ECO:0000259" key="1">
    <source>
        <dbReference type="SMART" id="SM01003"/>
    </source>
</evidence>
<dbReference type="GO" id="GO:0000286">
    <property type="term" value="F:alanine dehydrogenase activity"/>
    <property type="evidence" value="ECO:0007669"/>
    <property type="project" value="TreeGrafter"/>
</dbReference>
<keyword evidence="3" id="KW-1185">Reference proteome</keyword>
<gene>
    <name evidence="2" type="ORF">SAMN02745120_1883</name>
</gene>
<evidence type="ECO:0000313" key="3">
    <source>
        <dbReference type="Proteomes" id="UP000243406"/>
    </source>
</evidence>
<dbReference type="SMART" id="SM01003">
    <property type="entry name" value="AlaDh_PNT_N"/>
    <property type="match status" value="1"/>
</dbReference>
<dbReference type="Proteomes" id="UP000243406">
    <property type="component" value="Unassembled WGS sequence"/>
</dbReference>